<evidence type="ECO:0000256" key="8">
    <source>
        <dbReference type="ARBA" id="ARBA00023136"/>
    </source>
</evidence>
<dbReference type="HOGENOM" id="CLU_103234_4_0_4"/>
<evidence type="ECO:0000256" key="5">
    <source>
        <dbReference type="ARBA" id="ARBA00022519"/>
    </source>
</evidence>
<evidence type="ECO:0000256" key="7">
    <source>
        <dbReference type="ARBA" id="ARBA00022989"/>
    </source>
</evidence>
<dbReference type="eggNOG" id="COG4967">
    <property type="taxonomic scope" value="Bacteria"/>
</dbReference>
<keyword evidence="4" id="KW-0488">Methylation</keyword>
<accession>Q47BL2</accession>
<dbReference type="NCBIfam" id="TIGR02532">
    <property type="entry name" value="IV_pilin_GFxxxE"/>
    <property type="match status" value="1"/>
</dbReference>
<dbReference type="STRING" id="159087.Daro_3039"/>
<evidence type="ECO:0000256" key="3">
    <source>
        <dbReference type="ARBA" id="ARBA00022475"/>
    </source>
</evidence>
<keyword evidence="7 9" id="KW-1133">Transmembrane helix</keyword>
<evidence type="ECO:0000256" key="4">
    <source>
        <dbReference type="ARBA" id="ARBA00022481"/>
    </source>
</evidence>
<gene>
    <name evidence="10" type="ordered locus">Daro_3039</name>
</gene>
<comment type="similarity">
    <text evidence="2">Belongs to the GSP I family.</text>
</comment>
<keyword evidence="3" id="KW-1003">Cell membrane</keyword>
<dbReference type="PANTHER" id="PTHR38779">
    <property type="entry name" value="TYPE II SECRETION SYSTEM PROTEIN I-RELATED"/>
    <property type="match status" value="1"/>
</dbReference>
<feature type="transmembrane region" description="Helical" evidence="9">
    <location>
        <begin position="16"/>
        <end position="39"/>
    </location>
</feature>
<protein>
    <recommendedName>
        <fullName evidence="11">Type IV pilus modification protein PilV</fullName>
    </recommendedName>
</protein>
<dbReference type="GO" id="GO:0015628">
    <property type="term" value="P:protein secretion by the type II secretion system"/>
    <property type="evidence" value="ECO:0007669"/>
    <property type="project" value="InterPro"/>
</dbReference>
<keyword evidence="5" id="KW-0997">Cell inner membrane</keyword>
<sequence length="128" mass="13794">MTESDMQMKSNSREQGFALLEVMIAILIFSFGLLGLVGLQANMIKQSTDARYRAVASYLAQQKLGEMWANPANVLNLLENSVDVSASLPAGTRSVAQTALGQFTVTVRWQQPGQTQHVFTTTASIAGG</sequence>
<evidence type="ECO:0000256" key="2">
    <source>
        <dbReference type="ARBA" id="ARBA00008358"/>
    </source>
</evidence>
<comment type="subcellular location">
    <subcellularLocation>
        <location evidence="1">Cell inner membrane</location>
        <topology evidence="1">Single-pass membrane protein</topology>
    </subcellularLocation>
</comment>
<organism evidence="10">
    <name type="scientific">Dechloromonas aromatica (strain RCB)</name>
    <dbReference type="NCBI Taxonomy" id="159087"/>
    <lineage>
        <taxon>Bacteria</taxon>
        <taxon>Pseudomonadati</taxon>
        <taxon>Pseudomonadota</taxon>
        <taxon>Betaproteobacteria</taxon>
        <taxon>Rhodocyclales</taxon>
        <taxon>Azonexaceae</taxon>
        <taxon>Dechloromonas</taxon>
    </lineage>
</organism>
<dbReference type="Pfam" id="PF07963">
    <property type="entry name" value="N_methyl"/>
    <property type="match status" value="1"/>
</dbReference>
<reference evidence="10" key="1">
    <citation type="submission" date="2005-08" db="EMBL/GenBank/DDBJ databases">
        <title>Complete sequence of Dechloromonas aromatica RCB.</title>
        <authorList>
            <person name="Salinero K.K."/>
            <person name="Copeland A."/>
            <person name="Lucas S."/>
            <person name="Lapidus A."/>
            <person name="Barry K."/>
            <person name="Detter J.C."/>
            <person name="Glavina T."/>
            <person name="Hammon N."/>
            <person name="Israni S."/>
            <person name="Pitluck S."/>
            <person name="Di Bartolo G."/>
            <person name="Trong S."/>
            <person name="Schmutz J."/>
            <person name="Larimer F."/>
            <person name="Land M."/>
            <person name="Ivanova N."/>
            <person name="Richardson P."/>
        </authorList>
    </citation>
    <scope>NUCLEOTIDE SEQUENCE</scope>
    <source>
        <strain evidence="10">RCB</strain>
    </source>
</reference>
<keyword evidence="8 9" id="KW-0472">Membrane</keyword>
<keyword evidence="6 9" id="KW-0812">Transmembrane</keyword>
<dbReference type="KEGG" id="dar:Daro_3039"/>
<evidence type="ECO:0000256" key="6">
    <source>
        <dbReference type="ARBA" id="ARBA00022692"/>
    </source>
</evidence>
<dbReference type="GO" id="GO:0005886">
    <property type="term" value="C:plasma membrane"/>
    <property type="evidence" value="ECO:0007669"/>
    <property type="project" value="UniProtKB-SubCell"/>
</dbReference>
<dbReference type="PANTHER" id="PTHR38779:SF2">
    <property type="entry name" value="TYPE II SECRETION SYSTEM PROTEIN I-RELATED"/>
    <property type="match status" value="1"/>
</dbReference>
<proteinExistence type="inferred from homology"/>
<dbReference type="InterPro" id="IPR012902">
    <property type="entry name" value="N_methyl_site"/>
</dbReference>
<evidence type="ECO:0000256" key="1">
    <source>
        <dbReference type="ARBA" id="ARBA00004377"/>
    </source>
</evidence>
<dbReference type="InterPro" id="IPR010052">
    <property type="entry name" value="T2SS_protein-GspI"/>
</dbReference>
<dbReference type="GO" id="GO:0015627">
    <property type="term" value="C:type II protein secretion system complex"/>
    <property type="evidence" value="ECO:0007669"/>
    <property type="project" value="InterPro"/>
</dbReference>
<dbReference type="AlphaFoldDB" id="Q47BL2"/>
<name>Q47BL2_DECAR</name>
<evidence type="ECO:0000313" key="10">
    <source>
        <dbReference type="EMBL" id="AAZ47769.1"/>
    </source>
</evidence>
<evidence type="ECO:0000256" key="9">
    <source>
        <dbReference type="SAM" id="Phobius"/>
    </source>
</evidence>
<evidence type="ECO:0008006" key="11">
    <source>
        <dbReference type="Google" id="ProtNLM"/>
    </source>
</evidence>
<dbReference type="EMBL" id="CP000089">
    <property type="protein sequence ID" value="AAZ47769.1"/>
    <property type="molecule type" value="Genomic_DNA"/>
</dbReference>